<evidence type="ECO:0000313" key="3">
    <source>
        <dbReference type="Proteomes" id="UP000838756"/>
    </source>
</evidence>
<accession>A0A8S4QVB1</accession>
<reference evidence="2" key="1">
    <citation type="submission" date="2022-03" db="EMBL/GenBank/DDBJ databases">
        <authorList>
            <person name="Lindestad O."/>
        </authorList>
    </citation>
    <scope>NUCLEOTIDE SEQUENCE</scope>
</reference>
<keyword evidence="1" id="KW-1133">Transmembrane helix</keyword>
<keyword evidence="1" id="KW-0472">Membrane</keyword>
<evidence type="ECO:0000256" key="1">
    <source>
        <dbReference type="SAM" id="Phobius"/>
    </source>
</evidence>
<feature type="non-terminal residue" evidence="2">
    <location>
        <position position="1"/>
    </location>
</feature>
<protein>
    <submittedName>
        <fullName evidence="2">Jg2499 protein</fullName>
    </submittedName>
</protein>
<dbReference type="Proteomes" id="UP000838756">
    <property type="component" value="Unassembled WGS sequence"/>
</dbReference>
<sequence>MNTNQGGWRRYVPPLRRGDKITVIGGGIYNHNDVTIDCQHIIFFDKNCEQKIRKMNKAVVALFSLIALVVIVQSQPLRYRGRRKMGGHSRPCLTMMVTMMMMSP</sequence>
<proteinExistence type="predicted"/>
<keyword evidence="3" id="KW-1185">Reference proteome</keyword>
<dbReference type="EMBL" id="CAKXAJ010019895">
    <property type="protein sequence ID" value="CAH2219297.1"/>
    <property type="molecule type" value="Genomic_DNA"/>
</dbReference>
<name>A0A8S4QVB1_9NEOP</name>
<keyword evidence="1" id="KW-0812">Transmembrane</keyword>
<gene>
    <name evidence="2" type="primary">jg2499</name>
    <name evidence="2" type="ORF">PAEG_LOCUS6475</name>
</gene>
<evidence type="ECO:0000313" key="2">
    <source>
        <dbReference type="EMBL" id="CAH2219297.1"/>
    </source>
</evidence>
<dbReference type="AlphaFoldDB" id="A0A8S4QVB1"/>
<organism evidence="2 3">
    <name type="scientific">Pararge aegeria aegeria</name>
    <dbReference type="NCBI Taxonomy" id="348720"/>
    <lineage>
        <taxon>Eukaryota</taxon>
        <taxon>Metazoa</taxon>
        <taxon>Ecdysozoa</taxon>
        <taxon>Arthropoda</taxon>
        <taxon>Hexapoda</taxon>
        <taxon>Insecta</taxon>
        <taxon>Pterygota</taxon>
        <taxon>Neoptera</taxon>
        <taxon>Endopterygota</taxon>
        <taxon>Lepidoptera</taxon>
        <taxon>Glossata</taxon>
        <taxon>Ditrysia</taxon>
        <taxon>Papilionoidea</taxon>
        <taxon>Nymphalidae</taxon>
        <taxon>Satyrinae</taxon>
        <taxon>Satyrini</taxon>
        <taxon>Parargina</taxon>
        <taxon>Pararge</taxon>
    </lineage>
</organism>
<comment type="caution">
    <text evidence="2">The sequence shown here is derived from an EMBL/GenBank/DDBJ whole genome shotgun (WGS) entry which is preliminary data.</text>
</comment>
<feature type="transmembrane region" description="Helical" evidence="1">
    <location>
        <begin position="58"/>
        <end position="75"/>
    </location>
</feature>